<name>A0A5E4VK19_9BURK</name>
<dbReference type="Pfam" id="PF18928">
    <property type="entry name" value="DUF5677"/>
    <property type="match status" value="1"/>
</dbReference>
<sequence length="275" mass="31473">MDSVEELESDPPLHEWPEWDWFDQITDLLKRTVRSICDRDMSTPAPLYPLLDSIDESADSLAMLIRLQRLRDSYVLSRVIYETAVNVCFLLVDPGPLSERAYSHARQKSLRNLTRAIKVAGTLIFKFEPEGAKQFLNQSTHKTWLTEFTSKSGREITSWTPENVQQRLDAIYLKFGESKTRGLAFGLLIYRNASEIAHGTLFGTLFSWGAMEVGHPLCSKDDIGKFRRKELRHMMKLVSYSLESLIRVVSSVMDEPDVDVAAANARTAYYERRGM</sequence>
<accession>A0A5E4VK19</accession>
<dbReference type="Proteomes" id="UP000368474">
    <property type="component" value="Unassembled WGS sequence"/>
</dbReference>
<proteinExistence type="predicted"/>
<protein>
    <submittedName>
        <fullName evidence="1">Uncharacterized protein</fullName>
    </submittedName>
</protein>
<evidence type="ECO:0000313" key="2">
    <source>
        <dbReference type="Proteomes" id="UP000368474"/>
    </source>
</evidence>
<organism evidence="1 2">
    <name type="scientific">Pandoraea morbifera</name>
    <dbReference type="NCBI Taxonomy" id="2508300"/>
    <lineage>
        <taxon>Bacteria</taxon>
        <taxon>Pseudomonadati</taxon>
        <taxon>Pseudomonadota</taxon>
        <taxon>Betaproteobacteria</taxon>
        <taxon>Burkholderiales</taxon>
        <taxon>Burkholderiaceae</taxon>
        <taxon>Pandoraea</taxon>
    </lineage>
</organism>
<gene>
    <name evidence="1" type="ORF">PMO31116_02667</name>
</gene>
<dbReference type="EMBL" id="CABPSD010000007">
    <property type="protein sequence ID" value="VVE12223.1"/>
    <property type="molecule type" value="Genomic_DNA"/>
</dbReference>
<dbReference type="AlphaFoldDB" id="A0A5E4VK19"/>
<dbReference type="RefSeq" id="WP_150567111.1">
    <property type="nucleotide sequence ID" value="NZ_CABPSD010000007.1"/>
</dbReference>
<evidence type="ECO:0000313" key="1">
    <source>
        <dbReference type="EMBL" id="VVE12223.1"/>
    </source>
</evidence>
<reference evidence="1 2" key="1">
    <citation type="submission" date="2019-08" db="EMBL/GenBank/DDBJ databases">
        <authorList>
            <person name="Peeters C."/>
        </authorList>
    </citation>
    <scope>NUCLEOTIDE SEQUENCE [LARGE SCALE GENOMIC DNA]</scope>
    <source>
        <strain evidence="1 2">LMG 31116</strain>
    </source>
</reference>
<keyword evidence="2" id="KW-1185">Reference proteome</keyword>
<dbReference type="InterPro" id="IPR043733">
    <property type="entry name" value="DUF5677"/>
</dbReference>